<evidence type="ECO:0000313" key="1">
    <source>
        <dbReference type="EMBL" id="GIO58408.1"/>
    </source>
</evidence>
<dbReference type="PROSITE" id="PS51257">
    <property type="entry name" value="PROKAR_LIPOPROTEIN"/>
    <property type="match status" value="1"/>
</dbReference>
<organism evidence="1 2">
    <name type="scientific">Paenibacillus cineris</name>
    <dbReference type="NCBI Taxonomy" id="237530"/>
    <lineage>
        <taxon>Bacteria</taxon>
        <taxon>Bacillati</taxon>
        <taxon>Bacillota</taxon>
        <taxon>Bacilli</taxon>
        <taxon>Bacillales</taxon>
        <taxon>Paenibacillaceae</taxon>
        <taxon>Paenibacillus</taxon>
    </lineage>
</organism>
<reference evidence="1 2" key="1">
    <citation type="submission" date="2021-03" db="EMBL/GenBank/DDBJ databases">
        <title>Antimicrobial resistance genes in bacteria isolated from Japanese honey, and their potential for conferring macrolide and lincosamide resistance in the American foulbrood pathogen Paenibacillus larvae.</title>
        <authorList>
            <person name="Okamoto M."/>
            <person name="Kumagai M."/>
            <person name="Kanamori H."/>
            <person name="Takamatsu D."/>
        </authorList>
    </citation>
    <scope>NUCLEOTIDE SEQUENCE [LARGE SCALE GENOMIC DNA]</scope>
    <source>
        <strain evidence="1 2">J21TS7</strain>
    </source>
</reference>
<sequence length="73" mass="8520">MHKFVDNYLITHRIIPNLLNGAVNMLISCGHAALFRVKLIIFDKLFKYQPTEYDGIDYSNYRQGKIRGDPMCQ</sequence>
<evidence type="ECO:0000313" key="2">
    <source>
        <dbReference type="Proteomes" id="UP000676601"/>
    </source>
</evidence>
<accession>A0ABQ4LQU7</accession>
<gene>
    <name evidence="1" type="ORF">J21TS7_67260</name>
</gene>
<name>A0ABQ4LQU7_9BACL</name>
<comment type="caution">
    <text evidence="1">The sequence shown here is derived from an EMBL/GenBank/DDBJ whole genome shotgun (WGS) entry which is preliminary data.</text>
</comment>
<proteinExistence type="predicted"/>
<keyword evidence="2" id="KW-1185">Reference proteome</keyword>
<dbReference type="Proteomes" id="UP000676601">
    <property type="component" value="Unassembled WGS sequence"/>
</dbReference>
<protein>
    <submittedName>
        <fullName evidence="1">Uncharacterized protein</fullName>
    </submittedName>
</protein>
<dbReference type="EMBL" id="BORU01000009">
    <property type="protein sequence ID" value="GIO58408.1"/>
    <property type="molecule type" value="Genomic_DNA"/>
</dbReference>